<feature type="transmembrane region" description="Helical" evidence="3">
    <location>
        <begin position="744"/>
        <end position="763"/>
    </location>
</feature>
<dbReference type="RefSeq" id="WP_213171629.1">
    <property type="nucleotide sequence ID" value="NZ_CP070496.1"/>
</dbReference>
<name>A0A895XVE9_9ACTN</name>
<feature type="transmembrane region" description="Helical" evidence="3">
    <location>
        <begin position="163"/>
        <end position="185"/>
    </location>
</feature>
<keyword evidence="3" id="KW-0812">Transmembrane</keyword>
<feature type="transmembrane region" description="Helical" evidence="3">
    <location>
        <begin position="560"/>
        <end position="579"/>
    </location>
</feature>
<feature type="transmembrane region" description="Helical" evidence="3">
    <location>
        <begin position="832"/>
        <end position="849"/>
    </location>
</feature>
<accession>A0A895XVE9</accession>
<sequence length="941" mass="98282">MTTYACPRCHQASTPAACTHCGRGEEPLLGQLEALDAELKSRQDARKNHYDQLVHLDDELASLRQRHQTLLGQLQELANTHHHTPGKQTSERLPAYNQATSFETPPGAQQQTTHPANAPDMTEPTTPMANPVPTPQPNPPPPHYAPPGHPHANPDATGRTVQVILLSLGGLLTATALAGFTAYAWDSITDAGRFAILLAVTALLFAAPTILTKLKLNATAETFAALASFGLWCSSLAGYYLIFADGRALNAATITALTFITITIIGLYRATATYTAPGWTLLGLAIIAAGYGSTLDNFTGTAATFGAAAAAAASAILIKTRTSAYPRSDQFARRCLAITTIALTMLALANLFYDLNLTDRGLVAAILLTLIAAGVWGCSLYAGRITSTTAAITIYTSVASSAVFALWMVVNTDENTLFAPTIGLGLTVLIGLVHATDESYQKPASLNVTAIAATATLIAAIATIGIVITGGQHLMFAAAATGIVTLLGLGLPENLRHPVKIGAIAAAIGIVTLAAISVLWNAMAYLNHNDDRLISTWEATTAALIAAAGVTFIKKLGAWRIDTTLGAVLIAGIGLLTHFQAHWHFFPSLLALAAIGWALASLATHKQRAPLRFAIGAVLAAVSLLPLISTPSDIAAPTASTLMFTCYAVTAWAIAVASPSKSLRASTWISAPALAVVALISATNANWIDGYTAAYIATLVAALQVLAASLRAQQQSPENICATITAHALAASAILWLYLNPHAAGTPTVALIVYATVLGYLSWTHKTTTARIGYALASAAAVLAAYWHLLVDNAVSGLEFYTVTPALVFLVIGFIVGRSLPHLSSWAVHSPGLLLGMLPTLMVVLAAGIDVGEEGARRIGLGAAAIVVLLAGAAIRSQASLLIGAGVLLVLTLKEMILLADLAPPWLALAIGGAILLTAGATYERQRRYLARFGTYVKELN</sequence>
<feature type="transmembrane region" description="Helical" evidence="3">
    <location>
        <begin position="248"/>
        <end position="267"/>
    </location>
</feature>
<feature type="transmembrane region" description="Helical" evidence="3">
    <location>
        <begin position="772"/>
        <end position="789"/>
    </location>
</feature>
<feature type="transmembrane region" description="Helical" evidence="3">
    <location>
        <begin position="668"/>
        <end position="687"/>
    </location>
</feature>
<feature type="transmembrane region" description="Helical" evidence="3">
    <location>
        <begin position="331"/>
        <end position="349"/>
    </location>
</feature>
<protein>
    <submittedName>
        <fullName evidence="4">Uncharacterized protein</fullName>
    </submittedName>
</protein>
<feature type="compositionally biased region" description="Polar residues" evidence="2">
    <location>
        <begin position="99"/>
        <end position="115"/>
    </location>
</feature>
<feature type="region of interest" description="Disordered" evidence="2">
    <location>
        <begin position="99"/>
        <end position="156"/>
    </location>
</feature>
<feature type="compositionally biased region" description="Pro residues" evidence="2">
    <location>
        <begin position="130"/>
        <end position="149"/>
    </location>
</feature>
<evidence type="ECO:0000313" key="4">
    <source>
        <dbReference type="EMBL" id="QSB05618.1"/>
    </source>
</evidence>
<feature type="transmembrane region" description="Helical" evidence="3">
    <location>
        <begin position="906"/>
        <end position="923"/>
    </location>
</feature>
<feature type="transmembrane region" description="Helical" evidence="3">
    <location>
        <begin position="274"/>
        <end position="292"/>
    </location>
</feature>
<keyword evidence="3" id="KW-0472">Membrane</keyword>
<feature type="transmembrane region" description="Helical" evidence="3">
    <location>
        <begin position="448"/>
        <end position="468"/>
    </location>
</feature>
<dbReference type="KEGG" id="nav:JQS30_01425"/>
<feature type="transmembrane region" description="Helical" evidence="3">
    <location>
        <begin position="191"/>
        <end position="211"/>
    </location>
</feature>
<feature type="transmembrane region" description="Helical" evidence="3">
    <location>
        <begin position="361"/>
        <end position="382"/>
    </location>
</feature>
<keyword evidence="5" id="KW-1185">Reference proteome</keyword>
<dbReference type="AlphaFoldDB" id="A0A895XVE9"/>
<feature type="transmembrane region" description="Helical" evidence="3">
    <location>
        <begin position="611"/>
        <end position="628"/>
    </location>
</feature>
<feature type="transmembrane region" description="Helical" evidence="3">
    <location>
        <begin position="416"/>
        <end position="436"/>
    </location>
</feature>
<feature type="coiled-coil region" evidence="1">
    <location>
        <begin position="46"/>
        <end position="80"/>
    </location>
</feature>
<evidence type="ECO:0000256" key="3">
    <source>
        <dbReference type="SAM" id="Phobius"/>
    </source>
</evidence>
<keyword evidence="3" id="KW-1133">Transmembrane helix</keyword>
<evidence type="ECO:0000256" key="1">
    <source>
        <dbReference type="SAM" id="Coils"/>
    </source>
</evidence>
<dbReference type="NCBIfam" id="NF047321">
    <property type="entry name" value="SCO7613_CTERM"/>
    <property type="match status" value="1"/>
</dbReference>
<feature type="transmembrane region" description="Helical" evidence="3">
    <location>
        <begin position="534"/>
        <end position="553"/>
    </location>
</feature>
<proteinExistence type="predicted"/>
<feature type="transmembrane region" description="Helical" evidence="3">
    <location>
        <begin position="585"/>
        <end position="604"/>
    </location>
</feature>
<organism evidence="4 5">
    <name type="scientific">Natronoglycomyces albus</name>
    <dbReference type="NCBI Taxonomy" id="2811108"/>
    <lineage>
        <taxon>Bacteria</taxon>
        <taxon>Bacillati</taxon>
        <taxon>Actinomycetota</taxon>
        <taxon>Actinomycetes</taxon>
        <taxon>Glycomycetales</taxon>
        <taxon>Glycomycetaceae</taxon>
        <taxon>Natronoglycomyces</taxon>
    </lineage>
</organism>
<dbReference type="InterPro" id="IPR058062">
    <property type="entry name" value="SCO7613_C"/>
</dbReference>
<keyword evidence="1" id="KW-0175">Coiled coil</keyword>
<dbReference type="EMBL" id="CP070496">
    <property type="protein sequence ID" value="QSB05618.1"/>
    <property type="molecule type" value="Genomic_DNA"/>
</dbReference>
<feature type="transmembrane region" description="Helical" evidence="3">
    <location>
        <begin position="389"/>
        <end position="410"/>
    </location>
</feature>
<dbReference type="Proteomes" id="UP000662939">
    <property type="component" value="Chromosome"/>
</dbReference>
<feature type="transmembrane region" description="Helical" evidence="3">
    <location>
        <begin position="474"/>
        <end position="491"/>
    </location>
</feature>
<reference evidence="4" key="1">
    <citation type="submission" date="2021-02" db="EMBL/GenBank/DDBJ databases">
        <title>Natronoglycomyces albus gen. nov., sp. nov, a haloalkaliphilic actinobacterium from a soda solonchak soil.</title>
        <authorList>
            <person name="Sorokin D.Y."/>
            <person name="Khijniak T.V."/>
            <person name="Zakharycheva A.P."/>
            <person name="Boueva O.V."/>
            <person name="Ariskina E.V."/>
            <person name="Hahnke R.L."/>
            <person name="Bunk B."/>
            <person name="Sproer C."/>
            <person name="Schumann P."/>
            <person name="Evtushenko L.I."/>
            <person name="Kublanov I.V."/>
        </authorList>
    </citation>
    <scope>NUCLEOTIDE SEQUENCE</scope>
    <source>
        <strain evidence="4">DSM 106290</strain>
    </source>
</reference>
<evidence type="ECO:0000256" key="2">
    <source>
        <dbReference type="SAM" id="MobiDB-lite"/>
    </source>
</evidence>
<feature type="transmembrane region" description="Helical" evidence="3">
    <location>
        <begin position="223"/>
        <end position="242"/>
    </location>
</feature>
<feature type="transmembrane region" description="Helical" evidence="3">
    <location>
        <begin position="719"/>
        <end position="738"/>
    </location>
</feature>
<feature type="transmembrane region" description="Helical" evidence="3">
    <location>
        <begin position="503"/>
        <end position="522"/>
    </location>
</feature>
<feature type="transmembrane region" description="Helical" evidence="3">
    <location>
        <begin position="298"/>
        <end position="319"/>
    </location>
</feature>
<feature type="transmembrane region" description="Helical" evidence="3">
    <location>
        <begin position="855"/>
        <end position="874"/>
    </location>
</feature>
<gene>
    <name evidence="4" type="ORF">JQS30_01425</name>
</gene>
<evidence type="ECO:0000313" key="5">
    <source>
        <dbReference type="Proteomes" id="UP000662939"/>
    </source>
</evidence>
<feature type="transmembrane region" description="Helical" evidence="3">
    <location>
        <begin position="693"/>
        <end position="712"/>
    </location>
</feature>
<feature type="transmembrane region" description="Helical" evidence="3">
    <location>
        <begin position="801"/>
        <end position="820"/>
    </location>
</feature>
<feature type="transmembrane region" description="Helical" evidence="3">
    <location>
        <begin position="881"/>
        <end position="900"/>
    </location>
</feature>
<feature type="transmembrane region" description="Helical" evidence="3">
    <location>
        <begin position="634"/>
        <end position="656"/>
    </location>
</feature>